<evidence type="ECO:0000256" key="2">
    <source>
        <dbReference type="SAM" id="Phobius"/>
    </source>
</evidence>
<evidence type="ECO:0000256" key="1">
    <source>
        <dbReference type="ARBA" id="ARBA00006464"/>
    </source>
</evidence>
<comment type="similarity">
    <text evidence="1">Belongs to the bacterial sugar transferase family.</text>
</comment>
<accession>A0A7K0EUQ2</accession>
<organism evidence="4 5">
    <name type="scientific">Larkinella terrae</name>
    <dbReference type="NCBI Taxonomy" id="2025311"/>
    <lineage>
        <taxon>Bacteria</taxon>
        <taxon>Pseudomonadati</taxon>
        <taxon>Bacteroidota</taxon>
        <taxon>Cytophagia</taxon>
        <taxon>Cytophagales</taxon>
        <taxon>Spirosomataceae</taxon>
        <taxon>Larkinella</taxon>
    </lineage>
</organism>
<dbReference type="Proteomes" id="UP000441754">
    <property type="component" value="Unassembled WGS sequence"/>
</dbReference>
<comment type="caution">
    <text evidence="4">The sequence shown here is derived from an EMBL/GenBank/DDBJ whole genome shotgun (WGS) entry which is preliminary data.</text>
</comment>
<dbReference type="Pfam" id="PF02397">
    <property type="entry name" value="Bac_transf"/>
    <property type="match status" value="1"/>
</dbReference>
<keyword evidence="2" id="KW-1133">Transmembrane helix</keyword>
<reference evidence="4 5" key="1">
    <citation type="journal article" date="2018" name="Antonie Van Leeuwenhoek">
        <title>Larkinella terrae sp. nov., isolated from soil on Jeju Island, South Korea.</title>
        <authorList>
            <person name="Ten L.N."/>
            <person name="Jeon J."/>
            <person name="Park S.J."/>
            <person name="Park S."/>
            <person name="Lee S.Y."/>
            <person name="Kim M.K."/>
            <person name="Jung H.Y."/>
        </authorList>
    </citation>
    <scope>NUCLEOTIDE SEQUENCE [LARGE SCALE GENOMIC DNA]</scope>
    <source>
        <strain evidence="4 5">KCTC 52001</strain>
    </source>
</reference>
<feature type="domain" description="Bacterial sugar transferase" evidence="3">
    <location>
        <begin position="28"/>
        <end position="212"/>
    </location>
</feature>
<feature type="transmembrane region" description="Helical" evidence="2">
    <location>
        <begin position="33"/>
        <end position="55"/>
    </location>
</feature>
<dbReference type="EMBL" id="WJXZ01000015">
    <property type="protein sequence ID" value="MRS65543.1"/>
    <property type="molecule type" value="Genomic_DNA"/>
</dbReference>
<dbReference type="OrthoDB" id="9774190at2"/>
<dbReference type="AlphaFoldDB" id="A0A7K0EUQ2"/>
<dbReference type="RefSeq" id="WP_154178913.1">
    <property type="nucleotide sequence ID" value="NZ_WJXZ01000015.1"/>
</dbReference>
<dbReference type="InterPro" id="IPR003362">
    <property type="entry name" value="Bact_transf"/>
</dbReference>
<keyword evidence="2" id="KW-0472">Membrane</keyword>
<protein>
    <submittedName>
        <fullName evidence="4">Sugar transferase</fullName>
    </submittedName>
</protein>
<name>A0A7K0EUQ2_9BACT</name>
<proteinExistence type="inferred from homology"/>
<evidence type="ECO:0000259" key="3">
    <source>
        <dbReference type="Pfam" id="PF02397"/>
    </source>
</evidence>
<keyword evidence="5" id="KW-1185">Reference proteome</keyword>
<dbReference type="PANTHER" id="PTHR30576:SF0">
    <property type="entry name" value="UNDECAPRENYL-PHOSPHATE N-ACETYLGALACTOSAMINYL 1-PHOSPHATE TRANSFERASE-RELATED"/>
    <property type="match status" value="1"/>
</dbReference>
<keyword evidence="4" id="KW-0808">Transferase</keyword>
<gene>
    <name evidence="4" type="ORF">GJJ30_29905</name>
</gene>
<dbReference type="GO" id="GO:0016780">
    <property type="term" value="F:phosphotransferase activity, for other substituted phosphate groups"/>
    <property type="evidence" value="ECO:0007669"/>
    <property type="project" value="TreeGrafter"/>
</dbReference>
<evidence type="ECO:0000313" key="4">
    <source>
        <dbReference type="EMBL" id="MRS65543.1"/>
    </source>
</evidence>
<evidence type="ECO:0000313" key="5">
    <source>
        <dbReference type="Proteomes" id="UP000441754"/>
    </source>
</evidence>
<dbReference type="PANTHER" id="PTHR30576">
    <property type="entry name" value="COLANIC BIOSYNTHESIS UDP-GLUCOSE LIPID CARRIER TRANSFERASE"/>
    <property type="match status" value="1"/>
</dbReference>
<sequence>MLTYHDSEIGELYQEEYVPVQTANTVGKRVFDLIVASLVIILFLSWLLPLFGLLIKLSSPGPMFYTQVRTGHKNRPFLCFKLRTMVDSDSNEFQQAVPNDPRITPVGKWMRKRNFDELPQFFNVLRGEMSIVGPRPHAIMHDSDYWLLLPDYHKRYSIVPGITGLAQARGARGLTDSCLKMQHRLRYDLFYIKKRSFLLDARIFWWTLVAMCKGDKNAG</sequence>
<keyword evidence="2" id="KW-0812">Transmembrane</keyword>